<evidence type="ECO:0000313" key="1">
    <source>
        <dbReference type="EMBL" id="GBL71637.1"/>
    </source>
</evidence>
<organism evidence="1 2">
    <name type="scientific">Araneus ventricosus</name>
    <name type="common">Orbweaver spider</name>
    <name type="synonym">Epeira ventricosa</name>
    <dbReference type="NCBI Taxonomy" id="182803"/>
    <lineage>
        <taxon>Eukaryota</taxon>
        <taxon>Metazoa</taxon>
        <taxon>Ecdysozoa</taxon>
        <taxon>Arthropoda</taxon>
        <taxon>Chelicerata</taxon>
        <taxon>Arachnida</taxon>
        <taxon>Araneae</taxon>
        <taxon>Araneomorphae</taxon>
        <taxon>Entelegynae</taxon>
        <taxon>Araneoidea</taxon>
        <taxon>Araneidae</taxon>
        <taxon>Araneus</taxon>
    </lineage>
</organism>
<accession>A0A4Y1ZWN7</accession>
<name>A0A4Y1ZWN7_ARAVE</name>
<keyword evidence="2" id="KW-1185">Reference proteome</keyword>
<proteinExistence type="predicted"/>
<dbReference type="Proteomes" id="UP000499080">
    <property type="component" value="Unassembled WGS sequence"/>
</dbReference>
<sequence>MNRRADGKMENILFVSGQANRKGSTAVRLYRERFPK</sequence>
<gene>
    <name evidence="1" type="ORF">AVEN_222961_1</name>
</gene>
<dbReference type="EMBL" id="BGPR01078702">
    <property type="protein sequence ID" value="GBL71637.1"/>
    <property type="molecule type" value="Genomic_DNA"/>
</dbReference>
<evidence type="ECO:0000313" key="2">
    <source>
        <dbReference type="Proteomes" id="UP000499080"/>
    </source>
</evidence>
<feature type="non-terminal residue" evidence="1">
    <location>
        <position position="36"/>
    </location>
</feature>
<protein>
    <submittedName>
        <fullName evidence="1">Uncharacterized protein</fullName>
    </submittedName>
</protein>
<comment type="caution">
    <text evidence="1">The sequence shown here is derived from an EMBL/GenBank/DDBJ whole genome shotgun (WGS) entry which is preliminary data.</text>
</comment>
<dbReference type="AlphaFoldDB" id="A0A4Y1ZWN7"/>
<reference evidence="1 2" key="1">
    <citation type="journal article" date="2019" name="Sci. Rep.">
        <title>Orb-weaving spider Araneus ventricosus genome elucidates the spidroin gene catalogue.</title>
        <authorList>
            <person name="Kono N."/>
            <person name="Nakamura H."/>
            <person name="Ohtoshi R."/>
            <person name="Moran D.A.P."/>
            <person name="Shinohara A."/>
            <person name="Yoshida Y."/>
            <person name="Fujiwara M."/>
            <person name="Mori M."/>
            <person name="Tomita M."/>
            <person name="Arakawa K."/>
        </authorList>
    </citation>
    <scope>NUCLEOTIDE SEQUENCE [LARGE SCALE GENOMIC DNA]</scope>
</reference>